<reference evidence="4 5" key="1">
    <citation type="submission" date="2017-02" db="EMBL/GenBank/DDBJ databases">
        <title>The new phylogeny of genus Mycobacterium.</title>
        <authorList>
            <person name="Tortoli E."/>
            <person name="Trovato A."/>
            <person name="Cirillo D.M."/>
        </authorList>
    </citation>
    <scope>NUCLEOTIDE SEQUENCE [LARGE SCALE GENOMIC DNA]</scope>
    <source>
        <strain evidence="4 5">DSM 45000</strain>
    </source>
</reference>
<dbReference type="EMBL" id="MVIE01000011">
    <property type="protein sequence ID" value="ORB42031.1"/>
    <property type="molecule type" value="Genomic_DNA"/>
</dbReference>
<dbReference type="SUPFAM" id="SSF51679">
    <property type="entry name" value="Bacterial luciferase-like"/>
    <property type="match status" value="1"/>
</dbReference>
<dbReference type="InterPro" id="IPR036661">
    <property type="entry name" value="Luciferase-like_sf"/>
</dbReference>
<dbReference type="GO" id="GO:0004497">
    <property type="term" value="F:monooxygenase activity"/>
    <property type="evidence" value="ECO:0007669"/>
    <property type="project" value="UniProtKB-KW"/>
</dbReference>
<dbReference type="Pfam" id="PF00296">
    <property type="entry name" value="Bac_luciferase"/>
    <property type="match status" value="1"/>
</dbReference>
<keyword evidence="2" id="KW-0503">Monooxygenase</keyword>
<name>A0A1X0IBA2_9MYCO</name>
<dbReference type="STRING" id="590652.BST39_11080"/>
<dbReference type="InterPro" id="IPR050766">
    <property type="entry name" value="Bact_Lucif_Oxidored"/>
</dbReference>
<sequence>MLLTVLRFNFASPHGEPRTQGALLSAALELAQWGESHGITSISVDEHHATGHGWSCNPIMAAAMFLARTSTLIASVDCALGPLWNPVRLAEDIALVDNMSRGRLHTTVGLGYRTVEYDTLGADFARRGALMDSLLARMLSVWSGADADAGICAGTWTRPHPPLYVGGGARATARRAVRFRLPLSLADHLPDIAAYYRELCADAGMTPLILMPGPVNRGMIFLHEDPDRAWAELGDHILWEAVTYGGWSTDQRSLMHLPGVQTLDEVRASGRYRFLTPDELIAEVRDADNYGPLVMHPLVGGMPADEAWKSVQLLTDKVLPALTQRRSTSKSHS</sequence>
<dbReference type="RefSeq" id="WP_083171752.1">
    <property type="nucleotide sequence ID" value="NZ_AP022619.1"/>
</dbReference>
<dbReference type="Proteomes" id="UP000192513">
    <property type="component" value="Unassembled WGS sequence"/>
</dbReference>
<gene>
    <name evidence="4" type="ORF">BST39_11080</name>
</gene>
<keyword evidence="1" id="KW-0560">Oxidoreductase</keyword>
<proteinExistence type="predicted"/>
<dbReference type="PANTHER" id="PTHR30137">
    <property type="entry name" value="LUCIFERASE-LIKE MONOOXYGENASE"/>
    <property type="match status" value="1"/>
</dbReference>
<keyword evidence="5" id="KW-1185">Reference proteome</keyword>
<evidence type="ECO:0000256" key="2">
    <source>
        <dbReference type="ARBA" id="ARBA00023033"/>
    </source>
</evidence>
<comment type="caution">
    <text evidence="4">The sequence shown here is derived from an EMBL/GenBank/DDBJ whole genome shotgun (WGS) entry which is preliminary data.</text>
</comment>
<dbReference type="PANTHER" id="PTHR30137:SF8">
    <property type="entry name" value="BLR5498 PROTEIN"/>
    <property type="match status" value="1"/>
</dbReference>
<accession>A0A1X0IBA2</accession>
<dbReference type="AlphaFoldDB" id="A0A1X0IBA2"/>
<dbReference type="GO" id="GO:0005829">
    <property type="term" value="C:cytosol"/>
    <property type="evidence" value="ECO:0007669"/>
    <property type="project" value="TreeGrafter"/>
</dbReference>
<dbReference type="Gene3D" id="3.20.20.30">
    <property type="entry name" value="Luciferase-like domain"/>
    <property type="match status" value="1"/>
</dbReference>
<dbReference type="InterPro" id="IPR011251">
    <property type="entry name" value="Luciferase-like_dom"/>
</dbReference>
<protein>
    <submittedName>
        <fullName evidence="4">Luciferase</fullName>
    </submittedName>
</protein>
<organism evidence="4 5">
    <name type="scientific">Mycobacterium paraseoulense</name>
    <dbReference type="NCBI Taxonomy" id="590652"/>
    <lineage>
        <taxon>Bacteria</taxon>
        <taxon>Bacillati</taxon>
        <taxon>Actinomycetota</taxon>
        <taxon>Actinomycetes</taxon>
        <taxon>Mycobacteriales</taxon>
        <taxon>Mycobacteriaceae</taxon>
        <taxon>Mycobacterium</taxon>
    </lineage>
</organism>
<feature type="domain" description="Luciferase-like" evidence="3">
    <location>
        <begin position="15"/>
        <end position="239"/>
    </location>
</feature>
<dbReference type="OrthoDB" id="3209103at2"/>
<dbReference type="GO" id="GO:0016705">
    <property type="term" value="F:oxidoreductase activity, acting on paired donors, with incorporation or reduction of molecular oxygen"/>
    <property type="evidence" value="ECO:0007669"/>
    <property type="project" value="InterPro"/>
</dbReference>
<evidence type="ECO:0000313" key="5">
    <source>
        <dbReference type="Proteomes" id="UP000192513"/>
    </source>
</evidence>
<evidence type="ECO:0000256" key="1">
    <source>
        <dbReference type="ARBA" id="ARBA00023002"/>
    </source>
</evidence>
<evidence type="ECO:0000259" key="3">
    <source>
        <dbReference type="Pfam" id="PF00296"/>
    </source>
</evidence>
<evidence type="ECO:0000313" key="4">
    <source>
        <dbReference type="EMBL" id="ORB42031.1"/>
    </source>
</evidence>